<dbReference type="InterPro" id="IPR038765">
    <property type="entry name" value="Papain-like_cys_pep_sf"/>
</dbReference>
<dbReference type="Proteomes" id="UP000799753">
    <property type="component" value="Unassembled WGS sequence"/>
</dbReference>
<dbReference type="PANTHER" id="PTHR24006">
    <property type="entry name" value="UBIQUITIN CARBOXYL-TERMINAL HYDROLASE"/>
    <property type="match status" value="1"/>
</dbReference>
<dbReference type="EC" id="3.4.19.12" evidence="3"/>
<accession>A0A6A6SIK0</accession>
<dbReference type="GO" id="GO:0005829">
    <property type="term" value="C:cytosol"/>
    <property type="evidence" value="ECO:0007669"/>
    <property type="project" value="TreeGrafter"/>
</dbReference>
<dbReference type="InterPro" id="IPR001394">
    <property type="entry name" value="Peptidase_C19_UCH"/>
</dbReference>
<evidence type="ECO:0000256" key="1">
    <source>
        <dbReference type="ARBA" id="ARBA00000707"/>
    </source>
</evidence>
<dbReference type="GO" id="GO:0006508">
    <property type="term" value="P:proteolysis"/>
    <property type="evidence" value="ECO:0007669"/>
    <property type="project" value="UniProtKB-KW"/>
</dbReference>
<name>A0A6A6SIK0_9PLEO</name>
<dbReference type="PANTHER" id="PTHR24006:SF888">
    <property type="entry name" value="UBIQUITIN CARBOXYL-TERMINAL HYDROLASE 30"/>
    <property type="match status" value="1"/>
</dbReference>
<dbReference type="Pfam" id="PF00443">
    <property type="entry name" value="UCH"/>
    <property type="match status" value="1"/>
</dbReference>
<keyword evidence="5" id="KW-0833">Ubl conjugation pathway</keyword>
<comment type="similarity">
    <text evidence="2">Belongs to the peptidase C19 family.</text>
</comment>
<comment type="catalytic activity">
    <reaction evidence="1">
        <text>Thiol-dependent hydrolysis of ester, thioester, amide, peptide and isopeptide bonds formed by the C-terminal Gly of ubiquitin (a 76-residue protein attached to proteins as an intracellular targeting signal).</text>
        <dbReference type="EC" id="3.4.19.12"/>
    </reaction>
</comment>
<gene>
    <name evidence="10" type="ORF">P280DRAFT_464466</name>
</gene>
<dbReference type="SUPFAM" id="SSF54001">
    <property type="entry name" value="Cysteine proteinases"/>
    <property type="match status" value="1"/>
</dbReference>
<proteinExistence type="inferred from homology"/>
<dbReference type="EMBL" id="MU006776">
    <property type="protein sequence ID" value="KAF2646228.1"/>
    <property type="molecule type" value="Genomic_DNA"/>
</dbReference>
<evidence type="ECO:0000259" key="9">
    <source>
        <dbReference type="PROSITE" id="PS50235"/>
    </source>
</evidence>
<feature type="domain" description="USP" evidence="9">
    <location>
        <begin position="130"/>
        <end position="546"/>
    </location>
</feature>
<evidence type="ECO:0000256" key="7">
    <source>
        <dbReference type="ARBA" id="ARBA00022807"/>
    </source>
</evidence>
<keyword evidence="4" id="KW-0645">Protease</keyword>
<evidence type="ECO:0000256" key="6">
    <source>
        <dbReference type="ARBA" id="ARBA00022801"/>
    </source>
</evidence>
<evidence type="ECO:0000256" key="3">
    <source>
        <dbReference type="ARBA" id="ARBA00012759"/>
    </source>
</evidence>
<dbReference type="GO" id="GO:0016579">
    <property type="term" value="P:protein deubiquitination"/>
    <property type="evidence" value="ECO:0007669"/>
    <property type="project" value="InterPro"/>
</dbReference>
<dbReference type="PROSITE" id="PS50235">
    <property type="entry name" value="USP_3"/>
    <property type="match status" value="1"/>
</dbReference>
<evidence type="ECO:0000313" key="11">
    <source>
        <dbReference type="Proteomes" id="UP000799753"/>
    </source>
</evidence>
<dbReference type="GO" id="GO:0005634">
    <property type="term" value="C:nucleus"/>
    <property type="evidence" value="ECO:0007669"/>
    <property type="project" value="TreeGrafter"/>
</dbReference>
<evidence type="ECO:0000256" key="2">
    <source>
        <dbReference type="ARBA" id="ARBA00009085"/>
    </source>
</evidence>
<keyword evidence="6" id="KW-0378">Hydrolase</keyword>
<feature type="compositionally biased region" description="Polar residues" evidence="8">
    <location>
        <begin position="720"/>
        <end position="732"/>
    </location>
</feature>
<feature type="region of interest" description="Disordered" evidence="8">
    <location>
        <begin position="592"/>
        <end position="732"/>
    </location>
</feature>
<evidence type="ECO:0000256" key="4">
    <source>
        <dbReference type="ARBA" id="ARBA00022670"/>
    </source>
</evidence>
<dbReference type="InterPro" id="IPR050164">
    <property type="entry name" value="Peptidase_C19"/>
</dbReference>
<feature type="compositionally biased region" description="Pro residues" evidence="8">
    <location>
        <begin position="613"/>
        <end position="633"/>
    </location>
</feature>
<feature type="compositionally biased region" description="Polar residues" evidence="8">
    <location>
        <begin position="692"/>
        <end position="701"/>
    </location>
</feature>
<feature type="compositionally biased region" description="Pro residues" evidence="8">
    <location>
        <begin position="651"/>
        <end position="667"/>
    </location>
</feature>
<evidence type="ECO:0000256" key="5">
    <source>
        <dbReference type="ARBA" id="ARBA00022786"/>
    </source>
</evidence>
<reference evidence="10" key="1">
    <citation type="journal article" date="2020" name="Stud. Mycol.">
        <title>101 Dothideomycetes genomes: a test case for predicting lifestyles and emergence of pathogens.</title>
        <authorList>
            <person name="Haridas S."/>
            <person name="Albert R."/>
            <person name="Binder M."/>
            <person name="Bloem J."/>
            <person name="Labutti K."/>
            <person name="Salamov A."/>
            <person name="Andreopoulos B."/>
            <person name="Baker S."/>
            <person name="Barry K."/>
            <person name="Bills G."/>
            <person name="Bluhm B."/>
            <person name="Cannon C."/>
            <person name="Castanera R."/>
            <person name="Culley D."/>
            <person name="Daum C."/>
            <person name="Ezra D."/>
            <person name="Gonzalez J."/>
            <person name="Henrissat B."/>
            <person name="Kuo A."/>
            <person name="Liang C."/>
            <person name="Lipzen A."/>
            <person name="Lutzoni F."/>
            <person name="Magnuson J."/>
            <person name="Mondo S."/>
            <person name="Nolan M."/>
            <person name="Ohm R."/>
            <person name="Pangilinan J."/>
            <person name="Park H.-J."/>
            <person name="Ramirez L."/>
            <person name="Alfaro M."/>
            <person name="Sun H."/>
            <person name="Tritt A."/>
            <person name="Yoshinaga Y."/>
            <person name="Zwiers L.-H."/>
            <person name="Turgeon B."/>
            <person name="Goodwin S."/>
            <person name="Spatafora J."/>
            <person name="Crous P."/>
            <person name="Grigoriev I."/>
        </authorList>
    </citation>
    <scope>NUCLEOTIDE SEQUENCE</scope>
    <source>
        <strain evidence="10">CBS 473.64</strain>
    </source>
</reference>
<keyword evidence="11" id="KW-1185">Reference proteome</keyword>
<evidence type="ECO:0000256" key="8">
    <source>
        <dbReference type="SAM" id="MobiDB-lite"/>
    </source>
</evidence>
<dbReference type="GO" id="GO:0004843">
    <property type="term" value="F:cysteine-type deubiquitinase activity"/>
    <property type="evidence" value="ECO:0007669"/>
    <property type="project" value="UniProtKB-EC"/>
</dbReference>
<keyword evidence="7" id="KW-0788">Thiol protease</keyword>
<dbReference type="CDD" id="cd02662">
    <property type="entry name" value="Peptidase_C19F"/>
    <property type="match status" value="1"/>
</dbReference>
<sequence>MSHAYQDDRAFRAFNDRRHALETSTATWGSTVLATLAGFIFVFKALEALGFPVWLWVHTARARIGVLGRISTPPAFEETTFESGAPATIMRKGRKMMGSLLGLNGTNLLQKGVKGVRALSTSTGASDIPPGLGNWDNSCFQNSVIQGLASLPSLRRYLSESTAEHSSLGADTTTGALCDIIRQLSNPNHPGGHFWIRGKLKNMSTFQQQDAQEYYSKVLDALDKEAQSASKRVRRSSSSWSELTKSLGVASSSTEPAIRHNPLDGLLAQRVGCTTCGYSEGLQLISFNCLTVSLGGSGSICDIRDCLDEFTTLEYIEGVECAKCTLLHHRNAIAGLAGINEAYAARLQAVEQALENDDFDDKTLVKKFNILKKNWRTTTKSKQAVIARPPKALVMHVNRSIFDEWTGYQRKNEANVQYPSLLDLGNWCLGKKLSDTNAPNSALEEWPRDPTKSMLGDTHTEPVLDSPFQYRLRAAVTHSGTHGSGHYVCYRPHPTQAEFTQDMDEGEETAEAAEQWWRFSDESVWAVAEDQAAHQGNVFMLFYERIDEPISLTSDDPEAPLAAVPIPGDMPLPPSDVVSVLEAVDSTIAAIPLPVDDDDDDLAVPDLTSTDAPTPPTSVPEPSTPVERPPTPPSFKSKSKRIESDTSAYLTPPPDTPTTTPTDPPSTTPSETDSEDTQDTSSTVMTPKDETTMTFDASQLKISPRMHLMRTAGESPSRGRGNSMSLPMVTAT</sequence>
<protein>
    <recommendedName>
        <fullName evidence="3">ubiquitinyl hydrolase 1</fullName>
        <ecNumber evidence="3">3.4.19.12</ecNumber>
    </recommendedName>
</protein>
<evidence type="ECO:0000313" key="10">
    <source>
        <dbReference type="EMBL" id="KAF2646228.1"/>
    </source>
</evidence>
<dbReference type="AlphaFoldDB" id="A0A6A6SIK0"/>
<dbReference type="Gene3D" id="3.90.70.10">
    <property type="entry name" value="Cysteine proteinases"/>
    <property type="match status" value="1"/>
</dbReference>
<organism evidence="10 11">
    <name type="scientific">Massarina eburnea CBS 473.64</name>
    <dbReference type="NCBI Taxonomy" id="1395130"/>
    <lineage>
        <taxon>Eukaryota</taxon>
        <taxon>Fungi</taxon>
        <taxon>Dikarya</taxon>
        <taxon>Ascomycota</taxon>
        <taxon>Pezizomycotina</taxon>
        <taxon>Dothideomycetes</taxon>
        <taxon>Pleosporomycetidae</taxon>
        <taxon>Pleosporales</taxon>
        <taxon>Massarineae</taxon>
        <taxon>Massarinaceae</taxon>
        <taxon>Massarina</taxon>
    </lineage>
</organism>
<dbReference type="InterPro" id="IPR028889">
    <property type="entry name" value="USP"/>
</dbReference>
<dbReference type="OrthoDB" id="2020758at2759"/>